<organism evidence="1 2">
    <name type="scientific">Dendrolimus kikuchii</name>
    <dbReference type="NCBI Taxonomy" id="765133"/>
    <lineage>
        <taxon>Eukaryota</taxon>
        <taxon>Metazoa</taxon>
        <taxon>Ecdysozoa</taxon>
        <taxon>Arthropoda</taxon>
        <taxon>Hexapoda</taxon>
        <taxon>Insecta</taxon>
        <taxon>Pterygota</taxon>
        <taxon>Neoptera</taxon>
        <taxon>Endopterygota</taxon>
        <taxon>Lepidoptera</taxon>
        <taxon>Glossata</taxon>
        <taxon>Ditrysia</taxon>
        <taxon>Bombycoidea</taxon>
        <taxon>Lasiocampidae</taxon>
        <taxon>Dendrolimus</taxon>
    </lineage>
</organism>
<evidence type="ECO:0000313" key="1">
    <source>
        <dbReference type="EMBL" id="KAJ0180793.1"/>
    </source>
</evidence>
<keyword evidence="2" id="KW-1185">Reference proteome</keyword>
<name>A0ACC1DB15_9NEOP</name>
<comment type="caution">
    <text evidence="1">The sequence shown here is derived from an EMBL/GenBank/DDBJ whole genome shotgun (WGS) entry which is preliminary data.</text>
</comment>
<protein>
    <submittedName>
        <fullName evidence="1">Uncharacterized protein</fullName>
    </submittedName>
</protein>
<evidence type="ECO:0000313" key="2">
    <source>
        <dbReference type="Proteomes" id="UP000824533"/>
    </source>
</evidence>
<dbReference type="Proteomes" id="UP000824533">
    <property type="component" value="Linkage Group LG06"/>
</dbReference>
<accession>A0ACC1DB15</accession>
<proteinExistence type="predicted"/>
<reference evidence="1 2" key="1">
    <citation type="journal article" date="2021" name="Front. Genet.">
        <title>Chromosome-Level Genome Assembly Reveals Significant Gene Expansion in the Toll and IMD Signaling Pathways of Dendrolimus kikuchii.</title>
        <authorList>
            <person name="Zhou J."/>
            <person name="Wu P."/>
            <person name="Xiong Z."/>
            <person name="Liu N."/>
            <person name="Zhao N."/>
            <person name="Ji M."/>
            <person name="Qiu Y."/>
            <person name="Yang B."/>
        </authorList>
    </citation>
    <scope>NUCLEOTIDE SEQUENCE [LARGE SCALE GENOMIC DNA]</scope>
    <source>
        <strain evidence="1">Ann1</strain>
    </source>
</reference>
<dbReference type="EMBL" id="CM034392">
    <property type="protein sequence ID" value="KAJ0180793.1"/>
    <property type="molecule type" value="Genomic_DNA"/>
</dbReference>
<sequence>MTNKLLDVDLILQENEQWTRLDEEWGNPVDLDVEEDVPAIQSRFSSLDLRKSTFDSSFLFKKVRRKVGRQLSKRSANLNYDDFKQDLQRREKKEKDFYFINGQIISAVSVEEICETIDDVFRSIEKLCSATSTMKRSNAPKKVECSISTGDLSFDDSTLSEKEVIQPCHRSDGEDIDRYIDEAFDQFSCTIRNLSNDNNLDDATKESVTTLVRRFSSILNSPNIKRSPRRQKCCNRFKELADFWQNQAFVERDKS</sequence>
<gene>
    <name evidence="1" type="ORF">K1T71_004197</name>
</gene>